<organism evidence="7 8">
    <name type="scientific">Carpediemonas membranifera</name>
    <dbReference type="NCBI Taxonomy" id="201153"/>
    <lineage>
        <taxon>Eukaryota</taxon>
        <taxon>Metamonada</taxon>
        <taxon>Carpediemonas-like organisms</taxon>
        <taxon>Carpediemonas</taxon>
    </lineage>
</organism>
<comment type="similarity">
    <text evidence="1">Belongs to the AAA ATPase family.</text>
</comment>
<accession>A0A8J6BCY9</accession>
<protein>
    <submittedName>
        <fullName evidence="7">ATPase family associated with various cellular activities (AAA)</fullName>
    </submittedName>
</protein>
<dbReference type="Proteomes" id="UP000717585">
    <property type="component" value="Unassembled WGS sequence"/>
</dbReference>
<dbReference type="SUPFAM" id="SSF52540">
    <property type="entry name" value="P-loop containing nucleoside triphosphate hydrolases"/>
    <property type="match status" value="1"/>
</dbReference>
<keyword evidence="8" id="KW-1185">Reference proteome</keyword>
<dbReference type="EMBL" id="JAHDYR010000012">
    <property type="protein sequence ID" value="KAG9394872.1"/>
    <property type="molecule type" value="Genomic_DNA"/>
</dbReference>
<feature type="region of interest" description="Disordered" evidence="5">
    <location>
        <begin position="230"/>
        <end position="262"/>
    </location>
</feature>
<evidence type="ECO:0000259" key="6">
    <source>
        <dbReference type="SMART" id="SM00382"/>
    </source>
</evidence>
<dbReference type="InterPro" id="IPR003959">
    <property type="entry name" value="ATPase_AAA_core"/>
</dbReference>
<dbReference type="GO" id="GO:0045815">
    <property type="term" value="P:transcription initiation-coupled chromatin remodeling"/>
    <property type="evidence" value="ECO:0007669"/>
    <property type="project" value="TreeGrafter"/>
</dbReference>
<dbReference type="Gene3D" id="1.10.8.60">
    <property type="match status" value="1"/>
</dbReference>
<feature type="compositionally biased region" description="Polar residues" evidence="5">
    <location>
        <begin position="241"/>
        <end position="254"/>
    </location>
</feature>
<dbReference type="PANTHER" id="PTHR23069:SF7">
    <property type="entry name" value="P-LOOP CONTAINING NUCLEOSIDE TRIPHOSPHATE HYDROLASES SUPERFAMILY PROTEIN"/>
    <property type="match status" value="1"/>
</dbReference>
<dbReference type="GO" id="GO:0016887">
    <property type="term" value="F:ATP hydrolysis activity"/>
    <property type="evidence" value="ECO:0007669"/>
    <property type="project" value="InterPro"/>
</dbReference>
<dbReference type="InterPro" id="IPR003593">
    <property type="entry name" value="AAA+_ATPase"/>
</dbReference>
<evidence type="ECO:0000256" key="1">
    <source>
        <dbReference type="ARBA" id="ARBA00006914"/>
    </source>
</evidence>
<feature type="compositionally biased region" description="Polar residues" evidence="5">
    <location>
        <begin position="1"/>
        <end position="24"/>
    </location>
</feature>
<dbReference type="GO" id="GO:0006337">
    <property type="term" value="P:nucleosome disassembly"/>
    <property type="evidence" value="ECO:0007669"/>
    <property type="project" value="TreeGrafter"/>
</dbReference>
<dbReference type="PANTHER" id="PTHR23069">
    <property type="entry name" value="AAA DOMAIN-CONTAINING"/>
    <property type="match status" value="1"/>
</dbReference>
<dbReference type="GO" id="GO:0006334">
    <property type="term" value="P:nucleosome assembly"/>
    <property type="evidence" value="ECO:0007669"/>
    <property type="project" value="TreeGrafter"/>
</dbReference>
<evidence type="ECO:0000313" key="8">
    <source>
        <dbReference type="Proteomes" id="UP000717585"/>
    </source>
</evidence>
<evidence type="ECO:0000256" key="3">
    <source>
        <dbReference type="ARBA" id="ARBA00022840"/>
    </source>
</evidence>
<dbReference type="InterPro" id="IPR003960">
    <property type="entry name" value="ATPase_AAA_CS"/>
</dbReference>
<gene>
    <name evidence="7" type="ORF">J8273_0079</name>
</gene>
<dbReference type="PROSITE" id="PS00674">
    <property type="entry name" value="AAA"/>
    <property type="match status" value="1"/>
</dbReference>
<keyword evidence="4" id="KW-0103">Bromodomain</keyword>
<feature type="region of interest" description="Disordered" evidence="5">
    <location>
        <begin position="746"/>
        <end position="769"/>
    </location>
</feature>
<feature type="compositionally biased region" description="Acidic residues" evidence="5">
    <location>
        <begin position="128"/>
        <end position="142"/>
    </location>
</feature>
<sequence>MNFNRLVISQNPLRNLGNKNSPAKTKQKAPKRMQRRSKHQETVLCKSQDHGIFRRKLPVIDSSSDDSSIVESVPSPAPQPHRVAVAAVKPGRNTSDSEVLQISSDPESDGSLAQFVASGPTPKPAPDSETDSDSNSDSEVEMEGPTQQPQHRLPADETASVASDCGSTSTSSYSDDSSDEIPPPRMLHRLVHPRNPMPPRRASKRLVDLNAAARGRLDDRVRSRRFVRQYKPKDDDDLRGNLSSDASSVRTQRNGVMKDTEQPFRRRVLYGEDKKDGATIDATPLSGPTGVTLADVVGYDDLKGRLEDIVSGILDPVGTGLFPGVRQARGMLLHGPPGNGKTFIARALAGTLAERTGTPVAFFMRKGADCLSKWVGEAERQLRHLFETARSMAPAIILFDELDGLAPVRSSRQDQIHASVVTTLLALLDGFSDRGDVVVIGTTNRPDCIDPALRRPGRLDIDLYVGPPSEEVRMNMVVTKTLAWPANSIPSTNMAAYIARMTAGFSGADVAALVGDAVVLARRRAGLVGLASDRTSEETSAAATRVRVSQADWVRALSRARPTDRGALGPATPAWVEAFAAPIAKPLLDRITTLLPEASGGTSPQFWHPHLKVRATGMTQADVDVAMGAVTIATGQCPVVPLHKITLSAIRPKPEDAHLTPEDRLGTLVRSFMQSAGIMLLHPSLGDLLDDVPALIDEYPAPMLIVTVEAPDAEGPALDLAPHVTPLRAAFQTIIAPALLMMRAPAPKPATQRTAPTQPKEATRSVDEQRTMEKLRWALGDLLHQAKQDEAAGYNMRPFESHADVNPDDPNPPFPTLEWVFAKIQRLGYTHPDEFFDDLGRLVNAAAEGLFGTQKKASALQRKVHAQQIVNLACRRAGDIHPSTILACNIMRERKRAAEALRATQEEARQTMDEVAVEEPEASGLMSEEEVDALVARLAAAAESAFHQRARPEQQAALHTMVAAGRGLFEHVTVAASVAADGLVERVEAACSSGDWVLR</sequence>
<feature type="compositionally biased region" description="Basic residues" evidence="5">
    <location>
        <begin position="25"/>
        <end position="38"/>
    </location>
</feature>
<feature type="compositionally biased region" description="Low complexity" evidence="5">
    <location>
        <begin position="59"/>
        <end position="74"/>
    </location>
</feature>
<evidence type="ECO:0000256" key="2">
    <source>
        <dbReference type="ARBA" id="ARBA00022741"/>
    </source>
</evidence>
<feature type="region of interest" description="Disordered" evidence="5">
    <location>
        <begin position="1"/>
        <end position="205"/>
    </location>
</feature>
<dbReference type="Gene3D" id="3.40.50.300">
    <property type="entry name" value="P-loop containing nucleotide triphosphate hydrolases"/>
    <property type="match status" value="1"/>
</dbReference>
<comment type="caution">
    <text evidence="7">The sequence shown here is derived from an EMBL/GenBank/DDBJ whole genome shotgun (WGS) entry which is preliminary data.</text>
</comment>
<dbReference type="GO" id="GO:0005524">
    <property type="term" value="F:ATP binding"/>
    <property type="evidence" value="ECO:0007669"/>
    <property type="project" value="UniProtKB-KW"/>
</dbReference>
<evidence type="ECO:0000256" key="4">
    <source>
        <dbReference type="ARBA" id="ARBA00023117"/>
    </source>
</evidence>
<name>A0A8J6BCY9_9EUKA</name>
<feature type="compositionally biased region" description="Low complexity" evidence="5">
    <location>
        <begin position="160"/>
        <end position="175"/>
    </location>
</feature>
<dbReference type="SMART" id="SM00382">
    <property type="entry name" value="AAA"/>
    <property type="match status" value="1"/>
</dbReference>
<reference evidence="7" key="1">
    <citation type="submission" date="2021-05" db="EMBL/GenBank/DDBJ databases">
        <title>A free-living protist that lacks canonical eukaryotic 1 DNA replication and segregation systems.</title>
        <authorList>
            <person name="Salas-Leiva D.E."/>
            <person name="Tromer E.C."/>
            <person name="Curtis B.A."/>
            <person name="Jerlstrom-Hultqvist J."/>
            <person name="Kolisko M."/>
            <person name="Yi Z."/>
            <person name="Salas-Leiva J.S."/>
            <person name="Gallot-Lavallee L."/>
            <person name="Kops G.J.P.L."/>
            <person name="Archibald J.M."/>
            <person name="Simpson A.G.B."/>
            <person name="Roger A.J."/>
        </authorList>
    </citation>
    <scope>NUCLEOTIDE SEQUENCE</scope>
    <source>
        <strain evidence="7">BICM</strain>
    </source>
</reference>
<dbReference type="FunFam" id="3.40.50.300:FF:000061">
    <property type="entry name" value="ATPase family, AAA domain-containing 2"/>
    <property type="match status" value="1"/>
</dbReference>
<proteinExistence type="inferred from homology"/>
<feature type="domain" description="AAA+ ATPase" evidence="6">
    <location>
        <begin position="327"/>
        <end position="469"/>
    </location>
</feature>
<evidence type="ECO:0000313" key="7">
    <source>
        <dbReference type="EMBL" id="KAG9394872.1"/>
    </source>
</evidence>
<dbReference type="InterPro" id="IPR045199">
    <property type="entry name" value="ATAD2-like"/>
</dbReference>
<dbReference type="GO" id="GO:0005634">
    <property type="term" value="C:nucleus"/>
    <property type="evidence" value="ECO:0007669"/>
    <property type="project" value="TreeGrafter"/>
</dbReference>
<dbReference type="GO" id="GO:0003682">
    <property type="term" value="F:chromatin binding"/>
    <property type="evidence" value="ECO:0007669"/>
    <property type="project" value="TreeGrafter"/>
</dbReference>
<dbReference type="OrthoDB" id="5421at2759"/>
<dbReference type="GO" id="GO:0042393">
    <property type="term" value="F:histone binding"/>
    <property type="evidence" value="ECO:0007669"/>
    <property type="project" value="TreeGrafter"/>
</dbReference>
<feature type="compositionally biased region" description="Polar residues" evidence="5">
    <location>
        <begin position="92"/>
        <end position="105"/>
    </location>
</feature>
<dbReference type="InterPro" id="IPR027417">
    <property type="entry name" value="P-loop_NTPase"/>
</dbReference>
<dbReference type="Pfam" id="PF00004">
    <property type="entry name" value="AAA"/>
    <property type="match status" value="1"/>
</dbReference>
<keyword evidence="3" id="KW-0067">ATP-binding</keyword>
<keyword evidence="2" id="KW-0547">Nucleotide-binding</keyword>
<evidence type="ECO:0000256" key="5">
    <source>
        <dbReference type="SAM" id="MobiDB-lite"/>
    </source>
</evidence>
<dbReference type="AlphaFoldDB" id="A0A8J6BCY9"/>